<dbReference type="EMBL" id="JAPQKQ010000002">
    <property type="protein sequence ID" value="KAJ5207597.1"/>
    <property type="molecule type" value="Genomic_DNA"/>
</dbReference>
<dbReference type="OrthoDB" id="5230873at2759"/>
<organism evidence="1 2">
    <name type="scientific">Penicillium cf. viridicatum</name>
    <dbReference type="NCBI Taxonomy" id="2972119"/>
    <lineage>
        <taxon>Eukaryota</taxon>
        <taxon>Fungi</taxon>
        <taxon>Dikarya</taxon>
        <taxon>Ascomycota</taxon>
        <taxon>Pezizomycotina</taxon>
        <taxon>Eurotiomycetes</taxon>
        <taxon>Eurotiomycetidae</taxon>
        <taxon>Eurotiales</taxon>
        <taxon>Aspergillaceae</taxon>
        <taxon>Penicillium</taxon>
    </lineage>
</organism>
<evidence type="ECO:0000313" key="1">
    <source>
        <dbReference type="EMBL" id="KAJ5207597.1"/>
    </source>
</evidence>
<dbReference type="AlphaFoldDB" id="A0A9W9MU69"/>
<dbReference type="Proteomes" id="UP001150942">
    <property type="component" value="Unassembled WGS sequence"/>
</dbReference>
<accession>A0A9W9MU69</accession>
<comment type="caution">
    <text evidence="1">The sequence shown here is derived from an EMBL/GenBank/DDBJ whole genome shotgun (WGS) entry which is preliminary data.</text>
</comment>
<gene>
    <name evidence="1" type="ORF">N7449_001976</name>
</gene>
<proteinExistence type="predicted"/>
<protein>
    <submittedName>
        <fullName evidence="1">Uncharacterized protein</fullName>
    </submittedName>
</protein>
<name>A0A9W9MU69_9EURO</name>
<evidence type="ECO:0000313" key="2">
    <source>
        <dbReference type="Proteomes" id="UP001150942"/>
    </source>
</evidence>
<reference evidence="1" key="1">
    <citation type="submission" date="2022-11" db="EMBL/GenBank/DDBJ databases">
        <authorList>
            <person name="Petersen C."/>
        </authorList>
    </citation>
    <scope>NUCLEOTIDE SEQUENCE</scope>
    <source>
        <strain evidence="1">IBT 20477</strain>
    </source>
</reference>
<reference evidence="1" key="2">
    <citation type="journal article" date="2023" name="IMA Fungus">
        <title>Comparative genomic study of the Penicillium genus elucidates a diverse pangenome and 15 lateral gene transfer events.</title>
        <authorList>
            <person name="Petersen C."/>
            <person name="Sorensen T."/>
            <person name="Nielsen M.R."/>
            <person name="Sondergaard T.E."/>
            <person name="Sorensen J.L."/>
            <person name="Fitzpatrick D.A."/>
            <person name="Frisvad J.C."/>
            <person name="Nielsen K.L."/>
        </authorList>
    </citation>
    <scope>NUCLEOTIDE SEQUENCE</scope>
    <source>
        <strain evidence="1">IBT 20477</strain>
    </source>
</reference>
<keyword evidence="2" id="KW-1185">Reference proteome</keyword>
<sequence length="230" mass="25711">MRLNILPTSMALASQAMAALSELGLQKRYPTGSFSILAYGVAPEGASIFYSDGCYDFPHESDPYLTQYLGLAYVGDSSQWASGSVTTDVTFVFKNSQIIATATNKDYTFDPDTFFYIRPTPNMVLPVGFTGNNVDTPDDAKVDQFIFYGRYLMWQNENGLLCDSFRLKDTDVDDIYQLYWDTSNIYPPDFLIPTVKSLNLHLAVLRFGGLEAYVVPLNIISSEVAWLVKS</sequence>